<sequence>MNIVTSYFLVKRIPGSIFLGEASLRNAEARQREYLECIRQNVTHREVDSLHLLIEGSDAYNHFRTHIMENNNSFPDGRLRQKIVPILWQKGQPTYADLFEHANKLLRGRLAMVCNADVYISQHGASVRDLARLFDQGVPRVALALTRYESENFMDAPLQDNYRGSHDAFVVRPPLEDSLLRSVKHPQNCYKAENVVLHELQRHGYMVKNPCRDFMLVHRHEADLRQWLPSVDEERYARAPPCSIEEAVIALKEENDRLERH</sequence>
<dbReference type="PANTHER" id="PTHR40743:SF1">
    <property type="entry name" value="POSSIBLE GLYCOSYLTRANSFERASE"/>
    <property type="match status" value="1"/>
</dbReference>
<dbReference type="PANTHER" id="PTHR40743">
    <property type="entry name" value="NUCLEOTIDE-DIPHOSPHO-SUGAR TRANSFERASE CONTAINING PROTEIN"/>
    <property type="match status" value="1"/>
</dbReference>
<protein>
    <submittedName>
        <fullName evidence="1">Uncharacterized protein</fullName>
    </submittedName>
</protein>
<evidence type="ECO:0000313" key="1">
    <source>
        <dbReference type="EMBL" id="SCU69257.1"/>
    </source>
</evidence>
<accession>A0A1G4IB19</accession>
<name>A0A1G4IB19_TRYEQ</name>
<dbReference type="AlphaFoldDB" id="A0A1G4IB19"/>
<keyword evidence="2" id="KW-1185">Reference proteome</keyword>
<dbReference type="EMBL" id="CZPT02001188">
    <property type="protein sequence ID" value="SCU69257.1"/>
    <property type="molecule type" value="Genomic_DNA"/>
</dbReference>
<dbReference type="GeneID" id="92374763"/>
<dbReference type="VEuPathDB" id="TriTrypDB:TEOVI_000082300"/>
<reference evidence="1" key="1">
    <citation type="submission" date="2016-09" db="EMBL/GenBank/DDBJ databases">
        <authorList>
            <person name="Hebert L."/>
            <person name="Moumen B."/>
        </authorList>
    </citation>
    <scope>NUCLEOTIDE SEQUENCE [LARGE SCALE GENOMIC DNA]</scope>
    <source>
        <strain evidence="1">OVI</strain>
    </source>
</reference>
<evidence type="ECO:0000313" key="2">
    <source>
        <dbReference type="Proteomes" id="UP000195570"/>
    </source>
</evidence>
<gene>
    <name evidence="1" type="ORF">TEOVI_000082300</name>
</gene>
<organism evidence="1 2">
    <name type="scientific">Trypanosoma equiperdum</name>
    <dbReference type="NCBI Taxonomy" id="5694"/>
    <lineage>
        <taxon>Eukaryota</taxon>
        <taxon>Discoba</taxon>
        <taxon>Euglenozoa</taxon>
        <taxon>Kinetoplastea</taxon>
        <taxon>Metakinetoplastina</taxon>
        <taxon>Trypanosomatida</taxon>
        <taxon>Trypanosomatidae</taxon>
        <taxon>Trypanosoma</taxon>
    </lineage>
</organism>
<proteinExistence type="predicted"/>
<dbReference type="Proteomes" id="UP000195570">
    <property type="component" value="Unassembled WGS sequence"/>
</dbReference>
<dbReference type="RefSeq" id="XP_067080255.1">
    <property type="nucleotide sequence ID" value="XM_067224154.1"/>
</dbReference>
<comment type="caution">
    <text evidence="1">The sequence shown here is derived from an EMBL/GenBank/DDBJ whole genome shotgun (WGS) entry which is preliminary data.</text>
</comment>